<accession>A0A0C9Y711</accession>
<dbReference type="AlphaFoldDB" id="A0A0C9Y711"/>
<feature type="non-terminal residue" evidence="1">
    <location>
        <position position="1"/>
    </location>
</feature>
<protein>
    <submittedName>
        <fullName evidence="1">Uncharacterized protein</fullName>
    </submittedName>
</protein>
<evidence type="ECO:0000313" key="1">
    <source>
        <dbReference type="EMBL" id="KIK20440.1"/>
    </source>
</evidence>
<reference evidence="2" key="2">
    <citation type="submission" date="2015-01" db="EMBL/GenBank/DDBJ databases">
        <title>Evolutionary Origins and Diversification of the Mycorrhizal Mutualists.</title>
        <authorList>
            <consortium name="DOE Joint Genome Institute"/>
            <consortium name="Mycorrhizal Genomics Consortium"/>
            <person name="Kohler A."/>
            <person name="Kuo A."/>
            <person name="Nagy L.G."/>
            <person name="Floudas D."/>
            <person name="Copeland A."/>
            <person name="Barry K.W."/>
            <person name="Cichocki N."/>
            <person name="Veneault-Fourrey C."/>
            <person name="LaButti K."/>
            <person name="Lindquist E.A."/>
            <person name="Lipzen A."/>
            <person name="Lundell T."/>
            <person name="Morin E."/>
            <person name="Murat C."/>
            <person name="Riley R."/>
            <person name="Ohm R."/>
            <person name="Sun H."/>
            <person name="Tunlid A."/>
            <person name="Henrissat B."/>
            <person name="Grigoriev I.V."/>
            <person name="Hibbett D.S."/>
            <person name="Martin F."/>
        </authorList>
    </citation>
    <scope>NUCLEOTIDE SEQUENCE [LARGE SCALE GENOMIC DNA]</scope>
    <source>
        <strain evidence="2">441</strain>
    </source>
</reference>
<dbReference type="HOGENOM" id="CLU_087375_2_0_1"/>
<dbReference type="Proteomes" id="UP000054018">
    <property type="component" value="Unassembled WGS sequence"/>
</dbReference>
<proteinExistence type="predicted"/>
<keyword evidence="2" id="KW-1185">Reference proteome</keyword>
<sequence length="132" mass="15337">LRKDWTSPIYAFFKPLPDIKYEKEWWYHAFICTQPGCKHQVYHYLDKTDATSTGNLHKHISHCWGDDVLKRAMQMSSAVAVWEDIVKSLTESGTLESAFMKKGKGKQTYLTLGHSKTETRCMIRTMILTCRC</sequence>
<gene>
    <name evidence="1" type="ORF">PISMIDRAFT_105865</name>
</gene>
<dbReference type="EMBL" id="KN833765">
    <property type="protein sequence ID" value="KIK20440.1"/>
    <property type="molecule type" value="Genomic_DNA"/>
</dbReference>
<name>A0A0C9Y711_9AGAM</name>
<dbReference type="STRING" id="765257.A0A0C9Y711"/>
<dbReference type="OrthoDB" id="2677917at2759"/>
<evidence type="ECO:0000313" key="2">
    <source>
        <dbReference type="Proteomes" id="UP000054018"/>
    </source>
</evidence>
<organism evidence="1 2">
    <name type="scientific">Pisolithus microcarpus 441</name>
    <dbReference type="NCBI Taxonomy" id="765257"/>
    <lineage>
        <taxon>Eukaryota</taxon>
        <taxon>Fungi</taxon>
        <taxon>Dikarya</taxon>
        <taxon>Basidiomycota</taxon>
        <taxon>Agaricomycotina</taxon>
        <taxon>Agaricomycetes</taxon>
        <taxon>Agaricomycetidae</taxon>
        <taxon>Boletales</taxon>
        <taxon>Sclerodermatineae</taxon>
        <taxon>Pisolithaceae</taxon>
        <taxon>Pisolithus</taxon>
    </lineage>
</organism>
<reference evidence="1 2" key="1">
    <citation type="submission" date="2014-04" db="EMBL/GenBank/DDBJ databases">
        <authorList>
            <consortium name="DOE Joint Genome Institute"/>
            <person name="Kuo A."/>
            <person name="Kohler A."/>
            <person name="Costa M.D."/>
            <person name="Nagy L.G."/>
            <person name="Floudas D."/>
            <person name="Copeland A."/>
            <person name="Barry K.W."/>
            <person name="Cichocki N."/>
            <person name="Veneault-Fourrey C."/>
            <person name="LaButti K."/>
            <person name="Lindquist E.A."/>
            <person name="Lipzen A."/>
            <person name="Lundell T."/>
            <person name="Morin E."/>
            <person name="Murat C."/>
            <person name="Sun H."/>
            <person name="Tunlid A."/>
            <person name="Henrissat B."/>
            <person name="Grigoriev I.V."/>
            <person name="Hibbett D.S."/>
            <person name="Martin F."/>
            <person name="Nordberg H.P."/>
            <person name="Cantor M.N."/>
            <person name="Hua S.X."/>
        </authorList>
    </citation>
    <scope>NUCLEOTIDE SEQUENCE [LARGE SCALE GENOMIC DNA]</scope>
    <source>
        <strain evidence="1 2">441</strain>
    </source>
</reference>